<feature type="transmembrane region" description="Helical" evidence="1">
    <location>
        <begin position="90"/>
        <end position="108"/>
    </location>
</feature>
<name>A0A2T0AYH0_9FIRM</name>
<dbReference type="AlphaFoldDB" id="A0A2T0AYH0"/>
<keyword evidence="4" id="KW-1185">Reference proteome</keyword>
<proteinExistence type="predicted"/>
<dbReference type="Pfam" id="PF07158">
    <property type="entry name" value="MatC_N"/>
    <property type="match status" value="1"/>
</dbReference>
<feature type="transmembrane region" description="Helical" evidence="1">
    <location>
        <begin position="312"/>
        <end position="336"/>
    </location>
</feature>
<feature type="transmembrane region" description="Helical" evidence="1">
    <location>
        <begin position="12"/>
        <end position="39"/>
    </location>
</feature>
<feature type="transmembrane region" description="Helical" evidence="1">
    <location>
        <begin position="179"/>
        <end position="200"/>
    </location>
</feature>
<gene>
    <name evidence="3" type="ORF">MOHU_01760</name>
</gene>
<reference evidence="3 4" key="1">
    <citation type="submission" date="2018-03" db="EMBL/GenBank/DDBJ databases">
        <title>Genome sequence of Moorella humiferrea DSM 23265.</title>
        <authorList>
            <person name="Poehlein A."/>
            <person name="Daniel R."/>
        </authorList>
    </citation>
    <scope>NUCLEOTIDE SEQUENCE [LARGE SCALE GENOMIC DNA]</scope>
    <source>
        <strain evidence="3 4">DSM 23265</strain>
    </source>
</reference>
<evidence type="ECO:0000313" key="4">
    <source>
        <dbReference type="Proteomes" id="UP000238415"/>
    </source>
</evidence>
<feature type="transmembrane region" description="Helical" evidence="1">
    <location>
        <begin position="396"/>
        <end position="415"/>
    </location>
</feature>
<comment type="caution">
    <text evidence="3">The sequence shown here is derived from an EMBL/GenBank/DDBJ whole genome shotgun (WGS) entry which is preliminary data.</text>
</comment>
<evidence type="ECO:0000256" key="1">
    <source>
        <dbReference type="SAM" id="Phobius"/>
    </source>
</evidence>
<feature type="transmembrane region" description="Helical" evidence="1">
    <location>
        <begin position="51"/>
        <end position="69"/>
    </location>
</feature>
<dbReference type="RefSeq" id="WP_211292826.1">
    <property type="nucleotide sequence ID" value="NZ_CP136419.1"/>
</dbReference>
<feature type="transmembrane region" description="Helical" evidence="1">
    <location>
        <begin position="273"/>
        <end position="292"/>
    </location>
</feature>
<feature type="domain" description="Dicarboxylate carrier MatC N-terminal" evidence="2">
    <location>
        <begin position="1"/>
        <end position="148"/>
    </location>
</feature>
<evidence type="ECO:0000313" key="3">
    <source>
        <dbReference type="EMBL" id="PRR75795.1"/>
    </source>
</evidence>
<dbReference type="InterPro" id="IPR009827">
    <property type="entry name" value="MatC_N"/>
</dbReference>
<dbReference type="EMBL" id="PVXM01000003">
    <property type="protein sequence ID" value="PRR75795.1"/>
    <property type="molecule type" value="Genomic_DNA"/>
</dbReference>
<protein>
    <recommendedName>
        <fullName evidence="2">Dicarboxylate carrier MatC N-terminal domain-containing protein</fullName>
    </recommendedName>
</protein>
<sequence length="421" mass="44583">MSLPVISLIALLFAIVISCVTTLNIGTLSLGLSLLVSYIGGVKISEVIKGYPTNIFLMLAGSTYLFALAQVNGTLEKIVKYTIKGVRGNTALLPFIFFFLAFILSSMGPGPTVIAALMAPMAMLLAEEVGISPLMMSIVAGNGGQAGSMSPIAIGGIITTGITAKMGLTNIGWKLWLNMLITYFIISLIAYILFGGLRLFKKGDGGQRETLARIQVEPFDHNQLITLLGIIIFVVGALAFKMDVGLGAFLIGSILSFFKVADEGKAIKQMPWGAILFVCGVTVLINLMGQIGGMDLFASLIARFSTPFTITLVAGFIAGLISAYASTTGVILPAFIPMAPMLLEKVGAPPSELLALISAIAVCGFMTDMSPLSTTGALYYANAGPKTDKQKLFRDMLIWGLSMSVVGAIVSWIYFSVFHLA</sequence>
<accession>A0A2T0AYH0</accession>
<dbReference type="Proteomes" id="UP000238415">
    <property type="component" value="Unassembled WGS sequence"/>
</dbReference>
<feature type="transmembrane region" description="Helical" evidence="1">
    <location>
        <begin position="152"/>
        <end position="173"/>
    </location>
</feature>
<keyword evidence="1" id="KW-1133">Transmembrane helix</keyword>
<organism evidence="3 4">
    <name type="scientific">Neomoorella humiferrea</name>
    <dbReference type="NCBI Taxonomy" id="676965"/>
    <lineage>
        <taxon>Bacteria</taxon>
        <taxon>Bacillati</taxon>
        <taxon>Bacillota</taxon>
        <taxon>Clostridia</taxon>
        <taxon>Neomoorellales</taxon>
        <taxon>Neomoorellaceae</taxon>
        <taxon>Neomoorella</taxon>
    </lineage>
</organism>
<keyword evidence="1" id="KW-0812">Transmembrane</keyword>
<keyword evidence="1" id="KW-0472">Membrane</keyword>
<evidence type="ECO:0000259" key="2">
    <source>
        <dbReference type="Pfam" id="PF07158"/>
    </source>
</evidence>